<dbReference type="PANTHER" id="PTHR44591">
    <property type="entry name" value="STRESS RESPONSE REGULATOR PROTEIN 1"/>
    <property type="match status" value="1"/>
</dbReference>
<dbReference type="InterPro" id="IPR050595">
    <property type="entry name" value="Bact_response_regulator"/>
</dbReference>
<dbReference type="PROSITE" id="PS50110">
    <property type="entry name" value="RESPONSE_REGULATORY"/>
    <property type="match status" value="1"/>
</dbReference>
<dbReference type="EMBL" id="JAVDWU010000003">
    <property type="protein sequence ID" value="MDR7149644.1"/>
    <property type="molecule type" value="Genomic_DNA"/>
</dbReference>
<dbReference type="Gene3D" id="3.40.50.2300">
    <property type="match status" value="1"/>
</dbReference>
<keyword evidence="1 2" id="KW-0597">Phosphoprotein</keyword>
<feature type="domain" description="Response regulatory" evidence="3">
    <location>
        <begin position="5"/>
        <end position="121"/>
    </location>
</feature>
<dbReference type="Proteomes" id="UP001265700">
    <property type="component" value="Unassembled WGS sequence"/>
</dbReference>
<accession>A0ABU1WK30</accession>
<evidence type="ECO:0000259" key="3">
    <source>
        <dbReference type="PROSITE" id="PS50110"/>
    </source>
</evidence>
<gene>
    <name evidence="4" type="ORF">J2W49_001599</name>
</gene>
<dbReference type="PANTHER" id="PTHR44591:SF19">
    <property type="entry name" value="TWO-COMPONENT RESPONSE REGULATOR-RELATED"/>
    <property type="match status" value="1"/>
</dbReference>
<dbReference type="SUPFAM" id="SSF52172">
    <property type="entry name" value="CheY-like"/>
    <property type="match status" value="1"/>
</dbReference>
<keyword evidence="5" id="KW-1185">Reference proteome</keyword>
<dbReference type="CDD" id="cd17569">
    <property type="entry name" value="REC_HupR-like"/>
    <property type="match status" value="1"/>
</dbReference>
<dbReference type="SMART" id="SM00448">
    <property type="entry name" value="REC"/>
    <property type="match status" value="1"/>
</dbReference>
<feature type="modified residue" description="4-aspartylphosphate" evidence="2">
    <location>
        <position position="55"/>
    </location>
</feature>
<dbReference type="RefSeq" id="WP_310314034.1">
    <property type="nucleotide sequence ID" value="NZ_JAVDWU010000003.1"/>
</dbReference>
<comment type="caution">
    <text evidence="4">The sequence shown here is derived from an EMBL/GenBank/DDBJ whole genome shotgun (WGS) entry which is preliminary data.</text>
</comment>
<evidence type="ECO:0000256" key="1">
    <source>
        <dbReference type="ARBA" id="ARBA00022553"/>
    </source>
</evidence>
<protein>
    <submittedName>
        <fullName evidence="4">Two-component system probable response regulator PhcQ</fullName>
    </submittedName>
</protein>
<dbReference type="InterPro" id="IPR001789">
    <property type="entry name" value="Sig_transdc_resp-reg_receiver"/>
</dbReference>
<evidence type="ECO:0000313" key="4">
    <source>
        <dbReference type="EMBL" id="MDR7149644.1"/>
    </source>
</evidence>
<dbReference type="Pfam" id="PF00072">
    <property type="entry name" value="Response_reg"/>
    <property type="match status" value="1"/>
</dbReference>
<name>A0ABU1WK30_9BURK</name>
<sequence length="317" mass="34373">MKPEKILYVDDEAMALKYFERLVGPLAPVLTAGSVEEGRAVLKAHGPEIAVLVCDQRMPGERGNELLRHARDYYPGIVRMLTTAYSELGDAIEAINTGEIYRYINKPWELEPLRADLKNALELAALRNERDELMRDKLMAQQSQLLANRLAALLMVGAAMNAESAPAAVHRFAETVLAVGGTEPAVDWHRWEHADLLQAEALRGAAVAGHLRQWLDGFGPQTGGDAALQALAKLGGGAVQGAAVHLPPGDLLHALLTAPAGTMPTHEQCGWLAWLLWQGGRAQVSAELDGWRVTLADAPALPADWLADVMERLGRTD</sequence>
<reference evidence="4 5" key="1">
    <citation type="submission" date="2023-07" db="EMBL/GenBank/DDBJ databases">
        <title>Sorghum-associated microbial communities from plants grown in Nebraska, USA.</title>
        <authorList>
            <person name="Schachtman D."/>
        </authorList>
    </citation>
    <scope>NUCLEOTIDE SEQUENCE [LARGE SCALE GENOMIC DNA]</scope>
    <source>
        <strain evidence="4 5">4249</strain>
    </source>
</reference>
<dbReference type="InterPro" id="IPR011006">
    <property type="entry name" value="CheY-like_superfamily"/>
</dbReference>
<proteinExistence type="predicted"/>
<organism evidence="4 5">
    <name type="scientific">Hydrogenophaga palleronii</name>
    <dbReference type="NCBI Taxonomy" id="65655"/>
    <lineage>
        <taxon>Bacteria</taxon>
        <taxon>Pseudomonadati</taxon>
        <taxon>Pseudomonadota</taxon>
        <taxon>Betaproteobacteria</taxon>
        <taxon>Burkholderiales</taxon>
        <taxon>Comamonadaceae</taxon>
        <taxon>Hydrogenophaga</taxon>
    </lineage>
</organism>
<evidence type="ECO:0000313" key="5">
    <source>
        <dbReference type="Proteomes" id="UP001265700"/>
    </source>
</evidence>
<evidence type="ECO:0000256" key="2">
    <source>
        <dbReference type="PROSITE-ProRule" id="PRU00169"/>
    </source>
</evidence>